<dbReference type="EC" id="2.7.13.3" evidence="2"/>
<evidence type="ECO:0000256" key="10">
    <source>
        <dbReference type="SAM" id="Phobius"/>
    </source>
</evidence>
<evidence type="ECO:0000256" key="3">
    <source>
        <dbReference type="ARBA" id="ARBA00022553"/>
    </source>
</evidence>
<reference evidence="14 15" key="5">
    <citation type="journal article" date="2011" name="ISME J.">
        <title>Dual transcriptional profiling of a bacterial/fungal confrontation: Collimonas fungivorans versus Aspergillus niger.</title>
        <authorList>
            <person name="Mela F."/>
            <person name="Fritsche K."/>
            <person name="de Boer W."/>
            <person name="van Veen J.A."/>
            <person name="de Graaff L.H."/>
            <person name="van den Berg M."/>
            <person name="Leveau J.H."/>
        </authorList>
    </citation>
    <scope>NUCLEOTIDE SEQUENCE [LARGE SCALE GENOMIC DNA]</scope>
    <source>
        <strain evidence="14 15">Ter331</strain>
    </source>
</reference>
<evidence type="ECO:0000259" key="11">
    <source>
        <dbReference type="PROSITE" id="PS50109"/>
    </source>
</evidence>
<dbReference type="SMART" id="SM00091">
    <property type="entry name" value="PAS"/>
    <property type="match status" value="1"/>
</dbReference>
<feature type="transmembrane region" description="Helical" evidence="10">
    <location>
        <begin position="152"/>
        <end position="173"/>
    </location>
</feature>
<dbReference type="CDD" id="cd16917">
    <property type="entry name" value="HATPase_UhpB-NarQ-NarX-like"/>
    <property type="match status" value="1"/>
</dbReference>
<dbReference type="InterPro" id="IPR000014">
    <property type="entry name" value="PAS"/>
</dbReference>
<reference evidence="14 15" key="3">
    <citation type="journal article" date="2008" name="FEMS Microbiol. Ecol.">
        <title>Identification and characterization of genes underlying chitinolysis in Collimonas fungivorans Ter331.</title>
        <authorList>
            <person name="Fritsche K."/>
            <person name="de Boer W."/>
            <person name="Gerards S."/>
            <person name="van den Berg M."/>
            <person name="van Veen J.A."/>
            <person name="Leveau J.H."/>
        </authorList>
    </citation>
    <scope>NUCLEOTIDE SEQUENCE [LARGE SCALE GENOMIC DNA]</scope>
    <source>
        <strain evidence="14 15">Ter331</strain>
    </source>
</reference>
<dbReference type="AlphaFoldDB" id="G0AD63"/>
<dbReference type="SMART" id="SM00387">
    <property type="entry name" value="HATPase_c"/>
    <property type="match status" value="1"/>
</dbReference>
<dbReference type="PROSITE" id="PS50113">
    <property type="entry name" value="PAC"/>
    <property type="match status" value="1"/>
</dbReference>
<keyword evidence="9" id="KW-0175">Coiled coil</keyword>
<evidence type="ECO:0000256" key="9">
    <source>
        <dbReference type="SAM" id="Coils"/>
    </source>
</evidence>
<dbReference type="Pfam" id="PF07730">
    <property type="entry name" value="HisKA_3"/>
    <property type="match status" value="1"/>
</dbReference>
<dbReference type="InterPro" id="IPR036890">
    <property type="entry name" value="HATPase_C_sf"/>
</dbReference>
<evidence type="ECO:0000259" key="13">
    <source>
        <dbReference type="PROSITE" id="PS50113"/>
    </source>
</evidence>
<dbReference type="GO" id="GO:0005524">
    <property type="term" value="F:ATP binding"/>
    <property type="evidence" value="ECO:0007669"/>
    <property type="project" value="UniProtKB-KW"/>
</dbReference>
<feature type="transmembrane region" description="Helical" evidence="10">
    <location>
        <begin position="233"/>
        <end position="254"/>
    </location>
</feature>
<dbReference type="SUPFAM" id="SSF55785">
    <property type="entry name" value="PYP-like sensor domain (PAS domain)"/>
    <property type="match status" value="1"/>
</dbReference>
<keyword evidence="6" id="KW-0418">Kinase</keyword>
<evidence type="ECO:0000256" key="2">
    <source>
        <dbReference type="ARBA" id="ARBA00012438"/>
    </source>
</evidence>
<dbReference type="InterPro" id="IPR050482">
    <property type="entry name" value="Sensor_HK_TwoCompSys"/>
</dbReference>
<evidence type="ECO:0000256" key="1">
    <source>
        <dbReference type="ARBA" id="ARBA00000085"/>
    </source>
</evidence>
<comment type="catalytic activity">
    <reaction evidence="1">
        <text>ATP + protein L-histidine = ADP + protein N-phospho-L-histidine.</text>
        <dbReference type="EC" id="2.7.13.3"/>
    </reaction>
</comment>
<dbReference type="Proteomes" id="UP000008392">
    <property type="component" value="Chromosome"/>
</dbReference>
<dbReference type="PANTHER" id="PTHR24421">
    <property type="entry name" value="NITRATE/NITRITE SENSOR PROTEIN NARX-RELATED"/>
    <property type="match status" value="1"/>
</dbReference>
<dbReference type="InterPro" id="IPR013656">
    <property type="entry name" value="PAS_4"/>
</dbReference>
<dbReference type="InterPro" id="IPR000700">
    <property type="entry name" value="PAS-assoc_C"/>
</dbReference>
<dbReference type="GO" id="GO:0046983">
    <property type="term" value="F:protein dimerization activity"/>
    <property type="evidence" value="ECO:0007669"/>
    <property type="project" value="InterPro"/>
</dbReference>
<dbReference type="PROSITE" id="PS50109">
    <property type="entry name" value="HIS_KIN"/>
    <property type="match status" value="1"/>
</dbReference>
<name>G0AD63_COLFT</name>
<dbReference type="PROSITE" id="PS50112">
    <property type="entry name" value="PAS"/>
    <property type="match status" value="1"/>
</dbReference>
<evidence type="ECO:0000313" key="14">
    <source>
        <dbReference type="EMBL" id="AEK63247.1"/>
    </source>
</evidence>
<keyword evidence="3" id="KW-0597">Phosphoprotein</keyword>
<evidence type="ECO:0000256" key="6">
    <source>
        <dbReference type="ARBA" id="ARBA00022777"/>
    </source>
</evidence>
<evidence type="ECO:0000256" key="4">
    <source>
        <dbReference type="ARBA" id="ARBA00022679"/>
    </source>
</evidence>
<keyword evidence="5" id="KW-0547">Nucleotide-binding</keyword>
<dbReference type="EMBL" id="CP002745">
    <property type="protein sequence ID" value="AEK63247.1"/>
    <property type="molecule type" value="Genomic_DNA"/>
</dbReference>
<protein>
    <recommendedName>
        <fullName evidence="2">histidine kinase</fullName>
        <ecNumber evidence="2">2.7.13.3</ecNumber>
    </recommendedName>
</protein>
<dbReference type="HOGENOM" id="CLU_026002_0_0_4"/>
<feature type="transmembrane region" description="Helical" evidence="10">
    <location>
        <begin position="127"/>
        <end position="145"/>
    </location>
</feature>
<feature type="coiled-coil region" evidence="9">
    <location>
        <begin position="491"/>
        <end position="536"/>
    </location>
</feature>
<feature type="transmembrane region" description="Helical" evidence="10">
    <location>
        <begin position="260"/>
        <end position="281"/>
    </location>
</feature>
<reference evidence="15" key="6">
    <citation type="submission" date="2011-05" db="EMBL/GenBank/DDBJ databases">
        <title>Complete sequence of Collimonas fungivorans Ter331.</title>
        <authorList>
            <person name="Leveau J.H."/>
        </authorList>
    </citation>
    <scope>NUCLEOTIDE SEQUENCE [LARGE SCALE GENOMIC DNA]</scope>
    <source>
        <strain evidence="15">Ter331</strain>
    </source>
</reference>
<dbReference type="eggNOG" id="COG4585">
    <property type="taxonomic scope" value="Bacteria"/>
</dbReference>
<reference evidence="14 15" key="4">
    <citation type="journal article" date="2010" name="Environ. Microbiol.">
        <title>The bacterial genus Collimonas: mycophagy, weathering and other adaptive solutions to life in oligotrophic soil environments.</title>
        <authorList>
            <person name="Leveau J.H."/>
            <person name="Uroz S."/>
            <person name="de Boer W."/>
        </authorList>
    </citation>
    <scope>NUCLEOTIDE SEQUENCE [LARGE SCALE GENOMIC DNA]</scope>
    <source>
        <strain evidence="14 15">Ter331</strain>
    </source>
</reference>
<keyword evidence="7" id="KW-0067">ATP-binding</keyword>
<evidence type="ECO:0000256" key="8">
    <source>
        <dbReference type="ARBA" id="ARBA00023012"/>
    </source>
</evidence>
<reference evidence="14 15" key="2">
    <citation type="journal article" date="2006" name="J. Microbiol. Methods">
        <title>Genomic flank-sequencing of plasposon insertion sites for rapid identification of functional genes.</title>
        <authorList>
            <person name="Leveau J.H."/>
            <person name="Gerards S."/>
            <person name="Fritsche K."/>
            <person name="Zondag G."/>
            <person name="van Veen J.A."/>
        </authorList>
    </citation>
    <scope>NUCLEOTIDE SEQUENCE [LARGE SCALE GENOMIC DNA]</scope>
    <source>
        <strain evidence="14 15">Ter331</strain>
    </source>
</reference>
<keyword evidence="4 14" id="KW-0808">Transferase</keyword>
<proteinExistence type="predicted"/>
<dbReference type="PANTHER" id="PTHR24421:SF10">
    <property type="entry name" value="NITRATE_NITRITE SENSOR PROTEIN NARQ"/>
    <property type="match status" value="1"/>
</dbReference>
<dbReference type="KEGG" id="cfu:CFU_3423"/>
<evidence type="ECO:0000256" key="5">
    <source>
        <dbReference type="ARBA" id="ARBA00022741"/>
    </source>
</evidence>
<dbReference type="Gene3D" id="3.30.450.20">
    <property type="entry name" value="PAS domain"/>
    <property type="match status" value="1"/>
</dbReference>
<dbReference type="InterPro" id="IPR005467">
    <property type="entry name" value="His_kinase_dom"/>
</dbReference>
<dbReference type="Gene3D" id="1.20.5.1930">
    <property type="match status" value="1"/>
</dbReference>
<dbReference type="InterPro" id="IPR035965">
    <property type="entry name" value="PAS-like_dom_sf"/>
</dbReference>
<dbReference type="Pfam" id="PF08448">
    <property type="entry name" value="PAS_4"/>
    <property type="match status" value="1"/>
</dbReference>
<dbReference type="GO" id="GO:0016020">
    <property type="term" value="C:membrane"/>
    <property type="evidence" value="ECO:0007669"/>
    <property type="project" value="InterPro"/>
</dbReference>
<evidence type="ECO:0000313" key="15">
    <source>
        <dbReference type="Proteomes" id="UP000008392"/>
    </source>
</evidence>
<dbReference type="STRING" id="1005048.CFU_3423"/>
<accession>G0AD63</accession>
<feature type="transmembrane region" description="Helical" evidence="10">
    <location>
        <begin position="333"/>
        <end position="352"/>
    </location>
</feature>
<keyword evidence="10" id="KW-1133">Transmembrane helix</keyword>
<feature type="transmembrane region" description="Helical" evidence="10">
    <location>
        <begin position="202"/>
        <end position="221"/>
    </location>
</feature>
<keyword evidence="10" id="KW-0472">Membrane</keyword>
<evidence type="ECO:0000259" key="12">
    <source>
        <dbReference type="PROSITE" id="PS50112"/>
    </source>
</evidence>
<reference evidence="14 15" key="1">
    <citation type="journal article" date="2004" name="Environ. Microbiol.">
        <title>Phylogeny-function analysis of (meta)genomic libraries: screening for expression of ribosomal RNA genes by large-insert library fluorescent in situ hybridization (LIL-FISH).</title>
        <authorList>
            <person name="Leveau J.H."/>
            <person name="Gerards S."/>
            <person name="de Boer W."/>
            <person name="van Veen J.A."/>
        </authorList>
    </citation>
    <scope>NUCLEOTIDE SEQUENCE [LARGE SCALE GENOMIC DNA]</scope>
    <source>
        <strain evidence="14 15">Ter331</strain>
    </source>
</reference>
<organism evidence="14 15">
    <name type="scientific">Collimonas fungivorans (strain Ter331)</name>
    <dbReference type="NCBI Taxonomy" id="1005048"/>
    <lineage>
        <taxon>Bacteria</taxon>
        <taxon>Pseudomonadati</taxon>
        <taxon>Pseudomonadota</taxon>
        <taxon>Betaproteobacteria</taxon>
        <taxon>Burkholderiales</taxon>
        <taxon>Oxalobacteraceae</taxon>
        <taxon>Collimonas</taxon>
    </lineage>
</organism>
<feature type="domain" description="PAC" evidence="13">
    <location>
        <begin position="448"/>
        <end position="500"/>
    </location>
</feature>
<dbReference type="GO" id="GO:0000155">
    <property type="term" value="F:phosphorelay sensor kinase activity"/>
    <property type="evidence" value="ECO:0007669"/>
    <property type="project" value="InterPro"/>
</dbReference>
<dbReference type="NCBIfam" id="TIGR00229">
    <property type="entry name" value="sensory_box"/>
    <property type="match status" value="1"/>
</dbReference>
<dbReference type="Pfam" id="PF02518">
    <property type="entry name" value="HATPase_c"/>
    <property type="match status" value="1"/>
</dbReference>
<dbReference type="CDD" id="cd00130">
    <property type="entry name" value="PAS"/>
    <property type="match status" value="1"/>
</dbReference>
<sequence length="737" mass="81359">MPSAGCLQRFQSYLPAGSQRVLCFHDMTSAGGIDRHALTARIDRLLAGGDLTTDSPEAGLGNPHYRELLKTRALESLATTRTYVSRTTIAAIVVSTALMIVSAVVLIACVCQVTLPFPTSQLPLMRANTAAGFLLAAGSLLLRCLTARPQQAIRFIAQVLAVLLLLFAGAALWQEAFHNAAWLEIFLAALAPQPGLHNPSGLHPMVAIGFILCGLALLLLDRRSKKESHLAEYLAISLIFLSAIPLLGYLYNVAAMTQMVYATSIPGLSAIAFLLFGIALLMSRPHRRLMAIITRHAPGGQMLRRSLPQMLVLLVALHWLADWGARHGFYDRTSVPPLLTLIDGVLVLFIFWRTAGKVDREYGARLQSAAELAEATALLIAVSDNTNDPIFVKDHQGRLIFANPAYLRQLGLTWQEAKHRSSGELFACEEDAVRIDRDDARIMSGGVSETLEQTVQLPGDIATFQTTKAPWFDQHRRVMGVVGIATDISERKRAEDSLRQRELELERTIAQRTALLRELANHMETIREEEKRAIARELHDNMGASLTALSMHLEGVYKILPENEHWQQRQAQMQTLLSSLVATTRRIQVELRPNTLELFGLKAAILEQLEDFGRRTEIVCKSSLPDEDITVDHKIEIAVYRMLQEILNNVSKHAQATQVDLILDIDEDRLALTVRDNGVGMSQQRFENTTTHGLRGLHERATYLGGKVRFGGGEGKGTTVVIELPVLEQAPADGPKA</sequence>
<feature type="domain" description="PAS" evidence="12">
    <location>
        <begin position="375"/>
        <end position="446"/>
    </location>
</feature>
<keyword evidence="10" id="KW-0812">Transmembrane</keyword>
<evidence type="ECO:0000256" key="7">
    <source>
        <dbReference type="ARBA" id="ARBA00022840"/>
    </source>
</evidence>
<dbReference type="InterPro" id="IPR011712">
    <property type="entry name" value="Sig_transdc_His_kin_sub3_dim/P"/>
</dbReference>
<dbReference type="SUPFAM" id="SSF55874">
    <property type="entry name" value="ATPase domain of HSP90 chaperone/DNA topoisomerase II/histidine kinase"/>
    <property type="match status" value="1"/>
</dbReference>
<dbReference type="InterPro" id="IPR003594">
    <property type="entry name" value="HATPase_dom"/>
</dbReference>
<keyword evidence="15" id="KW-1185">Reference proteome</keyword>
<gene>
    <name evidence="14" type="ordered locus">CFU_3423</name>
</gene>
<dbReference type="Gene3D" id="3.30.565.10">
    <property type="entry name" value="Histidine kinase-like ATPase, C-terminal domain"/>
    <property type="match status" value="1"/>
</dbReference>
<feature type="transmembrane region" description="Helical" evidence="10">
    <location>
        <begin position="89"/>
        <end position="115"/>
    </location>
</feature>
<keyword evidence="8" id="KW-0902">Two-component regulatory system</keyword>
<feature type="domain" description="Histidine kinase" evidence="11">
    <location>
        <begin position="533"/>
        <end position="728"/>
    </location>
</feature>